<dbReference type="InterPro" id="IPR011022">
    <property type="entry name" value="Arrestin_C-like"/>
</dbReference>
<name>A0A9D3Q5X9_MEGAT</name>
<comment type="caution">
    <text evidence="3">The sequence shown here is derived from an EMBL/GenBank/DDBJ whole genome shotgun (WGS) entry which is preliminary data.</text>
</comment>
<dbReference type="AlphaFoldDB" id="A0A9D3Q5X9"/>
<dbReference type="InterPro" id="IPR014756">
    <property type="entry name" value="Ig_E-set"/>
</dbReference>
<dbReference type="GO" id="GO:0005737">
    <property type="term" value="C:cytoplasm"/>
    <property type="evidence" value="ECO:0007669"/>
    <property type="project" value="TreeGrafter"/>
</dbReference>
<dbReference type="OrthoDB" id="2333384at2759"/>
<protein>
    <recommendedName>
        <fullName evidence="2">Arrestin C-terminal-like domain-containing protein</fullName>
    </recommendedName>
</protein>
<dbReference type="Gene3D" id="2.60.40.640">
    <property type="match status" value="2"/>
</dbReference>
<evidence type="ECO:0000259" key="2">
    <source>
        <dbReference type="SMART" id="SM01017"/>
    </source>
</evidence>
<dbReference type="InterPro" id="IPR050357">
    <property type="entry name" value="Arrestin_domain-protein"/>
</dbReference>
<dbReference type="InterPro" id="IPR011021">
    <property type="entry name" value="Arrestin-like_N"/>
</dbReference>
<dbReference type="PANTHER" id="PTHR11188">
    <property type="entry name" value="ARRESTIN DOMAIN CONTAINING PROTEIN"/>
    <property type="match status" value="1"/>
</dbReference>
<dbReference type="GO" id="GO:0005886">
    <property type="term" value="C:plasma membrane"/>
    <property type="evidence" value="ECO:0007669"/>
    <property type="project" value="TreeGrafter"/>
</dbReference>
<dbReference type="SMART" id="SM01017">
    <property type="entry name" value="Arrestin_C"/>
    <property type="match status" value="1"/>
</dbReference>
<evidence type="ECO:0000313" key="3">
    <source>
        <dbReference type="EMBL" id="KAG7473253.1"/>
    </source>
</evidence>
<feature type="domain" description="Arrestin C-terminal-like" evidence="2">
    <location>
        <begin position="207"/>
        <end position="334"/>
    </location>
</feature>
<reference evidence="3" key="1">
    <citation type="submission" date="2021-01" db="EMBL/GenBank/DDBJ databases">
        <authorList>
            <person name="Zahm M."/>
            <person name="Roques C."/>
            <person name="Cabau C."/>
            <person name="Klopp C."/>
            <person name="Donnadieu C."/>
            <person name="Jouanno E."/>
            <person name="Lampietro C."/>
            <person name="Louis A."/>
            <person name="Herpin A."/>
            <person name="Echchiki A."/>
            <person name="Berthelot C."/>
            <person name="Parey E."/>
            <person name="Roest-Crollius H."/>
            <person name="Braasch I."/>
            <person name="Postlethwait J."/>
            <person name="Bobe J."/>
            <person name="Montfort J."/>
            <person name="Bouchez O."/>
            <person name="Begum T."/>
            <person name="Mejri S."/>
            <person name="Adams A."/>
            <person name="Chen W.-J."/>
            <person name="Guiguen Y."/>
        </authorList>
    </citation>
    <scope>NUCLEOTIDE SEQUENCE</scope>
    <source>
        <strain evidence="3">YG-15Mar2019-1</strain>
        <tissue evidence="3">Brain</tissue>
    </source>
</reference>
<evidence type="ECO:0000313" key="4">
    <source>
        <dbReference type="Proteomes" id="UP001046870"/>
    </source>
</evidence>
<organism evidence="3 4">
    <name type="scientific">Megalops atlanticus</name>
    <name type="common">Tarpon</name>
    <name type="synonym">Clupea gigantea</name>
    <dbReference type="NCBI Taxonomy" id="7932"/>
    <lineage>
        <taxon>Eukaryota</taxon>
        <taxon>Metazoa</taxon>
        <taxon>Chordata</taxon>
        <taxon>Craniata</taxon>
        <taxon>Vertebrata</taxon>
        <taxon>Euteleostomi</taxon>
        <taxon>Actinopterygii</taxon>
        <taxon>Neopterygii</taxon>
        <taxon>Teleostei</taxon>
        <taxon>Elopiformes</taxon>
        <taxon>Megalopidae</taxon>
        <taxon>Megalops</taxon>
    </lineage>
</organism>
<comment type="similarity">
    <text evidence="1">Belongs to the arrestin family.</text>
</comment>
<dbReference type="PANTHER" id="PTHR11188:SF16">
    <property type="entry name" value="ARRESTIN DOMAIN-CONTAINING PROTEIN 4"/>
    <property type="match status" value="1"/>
</dbReference>
<dbReference type="Pfam" id="PF02752">
    <property type="entry name" value="Arrestin_C"/>
    <property type="match status" value="1"/>
</dbReference>
<dbReference type="SUPFAM" id="SSF81296">
    <property type="entry name" value="E set domains"/>
    <property type="match status" value="2"/>
</dbReference>
<dbReference type="GO" id="GO:0007399">
    <property type="term" value="P:nervous system development"/>
    <property type="evidence" value="ECO:0007669"/>
    <property type="project" value="UniProtKB-ARBA"/>
</dbReference>
<sequence>MVKTRKGYSSVKGYATYLKMVDRITTLGIVFDDEQKNGYCSGEVLSGYVLLEVSAVTQIKAINVSAGGSAQVSWNERPRGAPSPINVSIATPSLSRGVEEEVEYLTASQAVLEATDGGVGQCLSLNVGRHEFAFQFELPRRPLVSSFTGKYGRVQYWVKAEVRRPSAPDQSVRREFPVISHIDLNSPSLLCPVSTNKEKMIGCWIFTSGPISLSVNIERKGYCNGEEIPIFAEIENCSSRLVVPKATIYQTQTCLAKGKTKTYRQAVASVRGTHIPSGCSDRWNGKTLKVPPLSPSILNSALIRVEYSLAVTVQIPGAKKLSTELPIVIGTIPCASFGGRGRSMSGHFSQDVSWLTLALPEQPEAPPNYADVVSEEEFEQHTPSAVQSDELERQLGGPIFAYIQEFRFQPPPLYSEVDPYPV</sequence>
<keyword evidence="4" id="KW-1185">Reference proteome</keyword>
<proteinExistence type="inferred from homology"/>
<dbReference type="Pfam" id="PF00339">
    <property type="entry name" value="Arrestin_N"/>
    <property type="match status" value="1"/>
</dbReference>
<evidence type="ECO:0000256" key="1">
    <source>
        <dbReference type="ARBA" id="ARBA00005298"/>
    </source>
</evidence>
<dbReference type="EMBL" id="JAFDVH010000007">
    <property type="protein sequence ID" value="KAG7473253.1"/>
    <property type="molecule type" value="Genomic_DNA"/>
</dbReference>
<accession>A0A9D3Q5X9</accession>
<dbReference type="InterPro" id="IPR014752">
    <property type="entry name" value="Arrestin-like_C"/>
</dbReference>
<gene>
    <name evidence="3" type="ORF">MATL_G00093730</name>
</gene>
<dbReference type="Proteomes" id="UP001046870">
    <property type="component" value="Chromosome 7"/>
</dbReference>
<dbReference type="GO" id="GO:1990756">
    <property type="term" value="F:ubiquitin-like ligase-substrate adaptor activity"/>
    <property type="evidence" value="ECO:0007669"/>
    <property type="project" value="TreeGrafter"/>
</dbReference>
<dbReference type="GO" id="GO:0015031">
    <property type="term" value="P:protein transport"/>
    <property type="evidence" value="ECO:0007669"/>
    <property type="project" value="TreeGrafter"/>
</dbReference>